<dbReference type="Gene3D" id="1.10.10.10">
    <property type="entry name" value="Winged helix-like DNA-binding domain superfamily/Winged helix DNA-binding domain"/>
    <property type="match status" value="1"/>
</dbReference>
<keyword evidence="4" id="KW-0804">Transcription</keyword>
<dbReference type="Pfam" id="PF03466">
    <property type="entry name" value="LysR_substrate"/>
    <property type="match status" value="1"/>
</dbReference>
<keyword evidence="3" id="KW-0238">DNA-binding</keyword>
<comment type="similarity">
    <text evidence="1">Belongs to the LysR transcriptional regulatory family.</text>
</comment>
<organism evidence="6 7">
    <name type="scientific">Serratia rubidaea</name>
    <name type="common">Serratia marinorubra</name>
    <dbReference type="NCBI Taxonomy" id="61652"/>
    <lineage>
        <taxon>Bacteria</taxon>
        <taxon>Pseudomonadati</taxon>
        <taxon>Pseudomonadota</taxon>
        <taxon>Gammaproteobacteria</taxon>
        <taxon>Enterobacterales</taxon>
        <taxon>Yersiniaceae</taxon>
        <taxon>Serratia</taxon>
    </lineage>
</organism>
<dbReference type="SUPFAM" id="SSF46785">
    <property type="entry name" value="Winged helix' DNA-binding domain"/>
    <property type="match status" value="1"/>
</dbReference>
<dbReference type="PANTHER" id="PTHR30579:SF2">
    <property type="entry name" value="HTH-TYPE TRANSCRIPTIONAL REGULATOR ARGP"/>
    <property type="match status" value="1"/>
</dbReference>
<dbReference type="Proteomes" id="UP000271603">
    <property type="component" value="Chromosome"/>
</dbReference>
<sequence length="293" mass="33028">MGKIRFSLAQIEAFASVCESGNLTRAAKRLGKDRTTVGELIEYLELDLGYALFDRHTRPLRLTDAGQRLYRQARLFLQEAETFCQLAEHIPQQVRQRVVLCYDAFTPRQFLSALSSALYQQGIALDLRMMERAEAEDLLADGAAHLGVYQALNRSISDRFKWRALGALEMAVYARTGFFPDACPIPLIALAAHTQLIPFSDLPDAMAKRLQISDRIRVINELSLLQVALSAGQGWAFLPTHFQAQQWPAVSRLDTELGQSGLTHPMVALWKPGADDELLRLIEQVQRIYREES</sequence>
<gene>
    <name evidence="6" type="primary">allS_4</name>
    <name evidence="6" type="ORF">NCTC9419_02403</name>
</gene>
<dbReference type="Pfam" id="PF00126">
    <property type="entry name" value="HTH_1"/>
    <property type="match status" value="1"/>
</dbReference>
<dbReference type="GO" id="GO:0003677">
    <property type="term" value="F:DNA binding"/>
    <property type="evidence" value="ECO:0007669"/>
    <property type="project" value="UniProtKB-KW"/>
</dbReference>
<dbReference type="InterPro" id="IPR036388">
    <property type="entry name" value="WH-like_DNA-bd_sf"/>
</dbReference>
<dbReference type="Gene3D" id="3.40.190.290">
    <property type="match status" value="1"/>
</dbReference>
<dbReference type="GO" id="GO:0003700">
    <property type="term" value="F:DNA-binding transcription factor activity"/>
    <property type="evidence" value="ECO:0007669"/>
    <property type="project" value="InterPro"/>
</dbReference>
<evidence type="ECO:0000256" key="4">
    <source>
        <dbReference type="ARBA" id="ARBA00023163"/>
    </source>
</evidence>
<dbReference type="AlphaFoldDB" id="A0A3S4GJJ5"/>
<evidence type="ECO:0000259" key="5">
    <source>
        <dbReference type="PROSITE" id="PS50931"/>
    </source>
</evidence>
<evidence type="ECO:0000256" key="3">
    <source>
        <dbReference type="ARBA" id="ARBA00023125"/>
    </source>
</evidence>
<dbReference type="PROSITE" id="PS50931">
    <property type="entry name" value="HTH_LYSR"/>
    <property type="match status" value="1"/>
</dbReference>
<feature type="domain" description="HTH lysR-type" evidence="5">
    <location>
        <begin position="6"/>
        <end position="63"/>
    </location>
</feature>
<evidence type="ECO:0000313" key="6">
    <source>
        <dbReference type="EMBL" id="VEA70887.1"/>
    </source>
</evidence>
<dbReference type="EMBL" id="LR134155">
    <property type="protein sequence ID" value="VEA70887.1"/>
    <property type="molecule type" value="Genomic_DNA"/>
</dbReference>
<proteinExistence type="inferred from homology"/>
<accession>A0A3S4GJJ5</accession>
<keyword evidence="2" id="KW-0805">Transcription regulation</keyword>
<evidence type="ECO:0000256" key="1">
    <source>
        <dbReference type="ARBA" id="ARBA00009437"/>
    </source>
</evidence>
<dbReference type="STRING" id="61652.AXX16_0609"/>
<reference evidence="6 7" key="1">
    <citation type="submission" date="2018-12" db="EMBL/GenBank/DDBJ databases">
        <authorList>
            <consortium name="Pathogen Informatics"/>
        </authorList>
    </citation>
    <scope>NUCLEOTIDE SEQUENCE [LARGE SCALE GENOMIC DNA]</scope>
    <source>
        <strain evidence="6 7">NCTC9419</strain>
    </source>
</reference>
<name>A0A3S4GJJ5_SERRU</name>
<dbReference type="InterPro" id="IPR050176">
    <property type="entry name" value="LTTR"/>
</dbReference>
<evidence type="ECO:0000313" key="7">
    <source>
        <dbReference type="Proteomes" id="UP000271603"/>
    </source>
</evidence>
<dbReference type="SUPFAM" id="SSF53850">
    <property type="entry name" value="Periplasmic binding protein-like II"/>
    <property type="match status" value="1"/>
</dbReference>
<dbReference type="InterPro" id="IPR036390">
    <property type="entry name" value="WH_DNA-bd_sf"/>
</dbReference>
<evidence type="ECO:0000256" key="2">
    <source>
        <dbReference type="ARBA" id="ARBA00023015"/>
    </source>
</evidence>
<dbReference type="InterPro" id="IPR000847">
    <property type="entry name" value="LysR_HTH_N"/>
</dbReference>
<dbReference type="PANTHER" id="PTHR30579">
    <property type="entry name" value="TRANSCRIPTIONAL REGULATOR"/>
    <property type="match status" value="1"/>
</dbReference>
<dbReference type="InterPro" id="IPR005119">
    <property type="entry name" value="LysR_subst-bd"/>
</dbReference>
<protein>
    <submittedName>
        <fullName evidence="6">HTH-type transcriptional activator AllS</fullName>
    </submittedName>
</protein>